<protein>
    <recommendedName>
        <fullName evidence="3">UvrD-like helicase C-terminal domain-containing protein</fullName>
    </recommendedName>
</protein>
<accession>A0A412FMB6</accession>
<evidence type="ECO:0000313" key="1">
    <source>
        <dbReference type="EMBL" id="RGR69325.1"/>
    </source>
</evidence>
<comment type="caution">
    <text evidence="1">The sequence shown here is derived from an EMBL/GenBank/DDBJ whole genome shotgun (WGS) entry which is preliminary data.</text>
</comment>
<dbReference type="Proteomes" id="UP000285820">
    <property type="component" value="Unassembled WGS sequence"/>
</dbReference>
<reference evidence="1 2" key="1">
    <citation type="submission" date="2018-08" db="EMBL/GenBank/DDBJ databases">
        <title>A genome reference for cultivated species of the human gut microbiota.</title>
        <authorList>
            <person name="Zou Y."/>
            <person name="Xue W."/>
            <person name="Luo G."/>
        </authorList>
    </citation>
    <scope>NUCLEOTIDE SEQUENCE [LARGE SCALE GENOMIC DNA]</scope>
    <source>
        <strain evidence="1 2">AF24-4</strain>
    </source>
</reference>
<name>A0A412FMB6_9FIRM</name>
<organism evidence="1 2">
    <name type="scientific">Roseburia inulinivorans</name>
    <dbReference type="NCBI Taxonomy" id="360807"/>
    <lineage>
        <taxon>Bacteria</taxon>
        <taxon>Bacillati</taxon>
        <taxon>Bacillota</taxon>
        <taxon>Clostridia</taxon>
        <taxon>Lachnospirales</taxon>
        <taxon>Lachnospiraceae</taxon>
        <taxon>Roseburia</taxon>
    </lineage>
</organism>
<sequence length="94" mass="11115">MRNFKHLQKNETNPYYIQLLKVKMDKYFGKKNVTNVKECLKEGTVYGPLCAYRLFYVGCSRAKRNLVIMINKKDIEGFEDKLRNKLMITGFNVL</sequence>
<proteinExistence type="predicted"/>
<evidence type="ECO:0000313" key="2">
    <source>
        <dbReference type="Proteomes" id="UP000285820"/>
    </source>
</evidence>
<evidence type="ECO:0008006" key="3">
    <source>
        <dbReference type="Google" id="ProtNLM"/>
    </source>
</evidence>
<gene>
    <name evidence="1" type="ORF">DWY29_06670</name>
</gene>
<dbReference type="AlphaFoldDB" id="A0A412FMB6"/>
<dbReference type="EMBL" id="QRUN01000006">
    <property type="protein sequence ID" value="RGR69325.1"/>
    <property type="molecule type" value="Genomic_DNA"/>
</dbReference>